<comment type="caution">
    <text evidence="3">The sequence shown here is derived from an EMBL/GenBank/DDBJ whole genome shotgun (WGS) entry which is preliminary data.</text>
</comment>
<dbReference type="GO" id="GO:0003677">
    <property type="term" value="F:DNA binding"/>
    <property type="evidence" value="ECO:0007669"/>
    <property type="project" value="UniProtKB-KW"/>
</dbReference>
<feature type="domain" description="HTH CENPB-type" evidence="2">
    <location>
        <begin position="9"/>
        <end position="78"/>
    </location>
</feature>
<organism evidence="3 4">
    <name type="scientific">Achlya hypogyna</name>
    <name type="common">Oomycete</name>
    <name type="synonym">Protoachlya hypogyna</name>
    <dbReference type="NCBI Taxonomy" id="1202772"/>
    <lineage>
        <taxon>Eukaryota</taxon>
        <taxon>Sar</taxon>
        <taxon>Stramenopiles</taxon>
        <taxon>Oomycota</taxon>
        <taxon>Saprolegniomycetes</taxon>
        <taxon>Saprolegniales</taxon>
        <taxon>Achlyaceae</taxon>
        <taxon>Achlya</taxon>
    </lineage>
</organism>
<keyword evidence="4" id="KW-1185">Reference proteome</keyword>
<gene>
    <name evidence="3" type="ORF">ACHHYP_07226</name>
</gene>
<evidence type="ECO:0000313" key="3">
    <source>
        <dbReference type="EMBL" id="OQR99141.1"/>
    </source>
</evidence>
<protein>
    <recommendedName>
        <fullName evidence="2">HTH CENPB-type domain-containing protein</fullName>
    </recommendedName>
</protein>
<reference evidence="3 4" key="1">
    <citation type="journal article" date="2014" name="Genome Biol. Evol.">
        <title>The secreted proteins of Achlya hypogyna and Thraustotheca clavata identify the ancestral oomycete secretome and reveal gene acquisitions by horizontal gene transfer.</title>
        <authorList>
            <person name="Misner I."/>
            <person name="Blouin N."/>
            <person name="Leonard G."/>
            <person name="Richards T.A."/>
            <person name="Lane C.E."/>
        </authorList>
    </citation>
    <scope>NUCLEOTIDE SEQUENCE [LARGE SCALE GENOMIC DNA]</scope>
    <source>
        <strain evidence="3 4">ATCC 48635</strain>
    </source>
</reference>
<sequence>MATDGIVPRRPGPKPAIPLFIENDFANWVGTRQAKGHPRTHLETLIRANLVTRLLQGKSLTRHWMRRLMQRHPELSDRTSQTISRAYNVVSAEDMDVFHATLASCSDELNLSPNRLFNMDETAFDSRKKDQKVVVLRGPKAVSSKLVSTSYHRTLVACGSASGQTKSSTPAKSF</sequence>
<dbReference type="InterPro" id="IPR006600">
    <property type="entry name" value="HTH_CenpB_DNA-bd_dom"/>
</dbReference>
<accession>A0A1V9ZMG2</accession>
<dbReference type="Proteomes" id="UP000243579">
    <property type="component" value="Unassembled WGS sequence"/>
</dbReference>
<dbReference type="PROSITE" id="PS51253">
    <property type="entry name" value="HTH_CENPB"/>
    <property type="match status" value="1"/>
</dbReference>
<evidence type="ECO:0000256" key="1">
    <source>
        <dbReference type="ARBA" id="ARBA00023125"/>
    </source>
</evidence>
<name>A0A1V9ZMG2_ACHHY</name>
<dbReference type="OrthoDB" id="94604at2759"/>
<proteinExistence type="predicted"/>
<dbReference type="AlphaFoldDB" id="A0A1V9ZMG2"/>
<evidence type="ECO:0000259" key="2">
    <source>
        <dbReference type="PROSITE" id="PS51253"/>
    </source>
</evidence>
<keyword evidence="1" id="KW-0238">DNA-binding</keyword>
<evidence type="ECO:0000313" key="4">
    <source>
        <dbReference type="Proteomes" id="UP000243579"/>
    </source>
</evidence>
<dbReference type="EMBL" id="JNBR01000074">
    <property type="protein sequence ID" value="OQR99141.1"/>
    <property type="molecule type" value="Genomic_DNA"/>
</dbReference>